<evidence type="ECO:0000313" key="2">
    <source>
        <dbReference type="Proteomes" id="UP000223527"/>
    </source>
</evidence>
<dbReference type="Proteomes" id="UP000223527">
    <property type="component" value="Unassembled WGS sequence"/>
</dbReference>
<proteinExistence type="predicted"/>
<dbReference type="AlphaFoldDB" id="A0A2C7A9Y1"/>
<gene>
    <name evidence="1" type="ORF">CR162_16480</name>
</gene>
<sequence length="116" mass="12713">MPVMDTRIPDTPTGAAPLSEAALCAWLGAAAPGERLAYHRGFLARETSPLTQLLPDAERLALLRLAHRAWALAEAGLAHLVQRRHGEEDYSYLIVARRRPRRLAPSFLPLLVAEAA</sequence>
<reference evidence="1 2" key="1">
    <citation type="submission" date="2017-10" db="EMBL/GenBank/DDBJ databases">
        <authorList>
            <person name="Banno H."/>
            <person name="Chua N.-H."/>
        </authorList>
    </citation>
    <scope>NUCLEOTIDE SEQUENCE [LARGE SCALE GENOMIC DNA]</scope>
    <source>
        <strain evidence="1 2">YW11</strain>
    </source>
</reference>
<keyword evidence="2" id="KW-1185">Reference proteome</keyword>
<dbReference type="OrthoDB" id="7272004at2"/>
<organism evidence="1 2">
    <name type="scientific">Teichococcus rhizosphaerae</name>
    <dbReference type="NCBI Taxonomy" id="1335062"/>
    <lineage>
        <taxon>Bacteria</taxon>
        <taxon>Pseudomonadati</taxon>
        <taxon>Pseudomonadota</taxon>
        <taxon>Alphaproteobacteria</taxon>
        <taxon>Acetobacterales</taxon>
        <taxon>Roseomonadaceae</taxon>
        <taxon>Roseomonas</taxon>
    </lineage>
</organism>
<accession>A0A2C7A9Y1</accession>
<comment type="caution">
    <text evidence="1">The sequence shown here is derived from an EMBL/GenBank/DDBJ whole genome shotgun (WGS) entry which is preliminary data.</text>
</comment>
<dbReference type="EMBL" id="PDNU01000035">
    <property type="protein sequence ID" value="PHK93864.1"/>
    <property type="molecule type" value="Genomic_DNA"/>
</dbReference>
<evidence type="ECO:0000313" key="1">
    <source>
        <dbReference type="EMBL" id="PHK93864.1"/>
    </source>
</evidence>
<protein>
    <submittedName>
        <fullName evidence="1">Uncharacterized protein</fullName>
    </submittedName>
</protein>
<name>A0A2C7A9Y1_9PROT</name>